<evidence type="ECO:0000313" key="2">
    <source>
        <dbReference type="Proteomes" id="UP000499080"/>
    </source>
</evidence>
<dbReference type="EMBL" id="BGPR01252765">
    <property type="protein sequence ID" value="GBM47320.1"/>
    <property type="molecule type" value="Genomic_DNA"/>
</dbReference>
<feature type="non-terminal residue" evidence="1">
    <location>
        <position position="54"/>
    </location>
</feature>
<organism evidence="1 2">
    <name type="scientific">Araneus ventricosus</name>
    <name type="common">Orbweaver spider</name>
    <name type="synonym">Epeira ventricosa</name>
    <dbReference type="NCBI Taxonomy" id="182803"/>
    <lineage>
        <taxon>Eukaryota</taxon>
        <taxon>Metazoa</taxon>
        <taxon>Ecdysozoa</taxon>
        <taxon>Arthropoda</taxon>
        <taxon>Chelicerata</taxon>
        <taxon>Arachnida</taxon>
        <taxon>Araneae</taxon>
        <taxon>Araneomorphae</taxon>
        <taxon>Entelegynae</taxon>
        <taxon>Araneoidea</taxon>
        <taxon>Araneidae</taxon>
        <taxon>Araneus</taxon>
    </lineage>
</organism>
<sequence length="54" mass="6408">MFVHECCKNRPIVTAQLLDIPRIFGNQQLSQHLWCSLQIAAVNRNLEHLLRQFY</sequence>
<keyword evidence="2" id="KW-1185">Reference proteome</keyword>
<dbReference type="Proteomes" id="UP000499080">
    <property type="component" value="Unassembled WGS sequence"/>
</dbReference>
<comment type="caution">
    <text evidence="1">The sequence shown here is derived from an EMBL/GenBank/DDBJ whole genome shotgun (WGS) entry which is preliminary data.</text>
</comment>
<proteinExistence type="predicted"/>
<reference evidence="1 2" key="1">
    <citation type="journal article" date="2019" name="Sci. Rep.">
        <title>Orb-weaving spider Araneus ventricosus genome elucidates the spidroin gene catalogue.</title>
        <authorList>
            <person name="Kono N."/>
            <person name="Nakamura H."/>
            <person name="Ohtoshi R."/>
            <person name="Moran D.A.P."/>
            <person name="Shinohara A."/>
            <person name="Yoshida Y."/>
            <person name="Fujiwara M."/>
            <person name="Mori M."/>
            <person name="Tomita M."/>
            <person name="Arakawa K."/>
        </authorList>
    </citation>
    <scope>NUCLEOTIDE SEQUENCE [LARGE SCALE GENOMIC DNA]</scope>
</reference>
<accession>A0A4Y2G0R5</accession>
<dbReference type="AlphaFoldDB" id="A0A4Y2G0R5"/>
<gene>
    <name evidence="1" type="ORF">AVEN_19947_1</name>
</gene>
<name>A0A4Y2G0R5_ARAVE</name>
<protein>
    <submittedName>
        <fullName evidence="1">Uncharacterized protein</fullName>
    </submittedName>
</protein>
<evidence type="ECO:0000313" key="1">
    <source>
        <dbReference type="EMBL" id="GBM47320.1"/>
    </source>
</evidence>